<dbReference type="NCBIfam" id="TIGR03300">
    <property type="entry name" value="assembly_YfgL"/>
    <property type="match status" value="1"/>
</dbReference>
<feature type="chain" id="PRO_5034498261" description="Outer membrane protein assembly factor BamB" evidence="5">
    <location>
        <begin position="17"/>
        <end position="401"/>
    </location>
</feature>
<evidence type="ECO:0000259" key="6">
    <source>
        <dbReference type="Pfam" id="PF13360"/>
    </source>
</evidence>
<dbReference type="Pfam" id="PF13360">
    <property type="entry name" value="PQQ_2"/>
    <property type="match status" value="1"/>
</dbReference>
<organism evidence="7 9">
    <name type="scientific">Oleiagrimonas soli</name>
    <dbReference type="NCBI Taxonomy" id="1543381"/>
    <lineage>
        <taxon>Bacteria</taxon>
        <taxon>Pseudomonadati</taxon>
        <taxon>Pseudomonadota</taxon>
        <taxon>Gammaproteobacteria</taxon>
        <taxon>Lysobacterales</taxon>
        <taxon>Rhodanobacteraceae</taxon>
        <taxon>Oleiagrimonas</taxon>
    </lineage>
</organism>
<reference evidence="7 9" key="1">
    <citation type="submission" date="2014-09" db="EMBL/GenBank/DDBJ databases">
        <title>Xanthomonadaceae 3.5X direct submission.</title>
        <authorList>
            <person name="Fang T."/>
            <person name="Wang H."/>
        </authorList>
    </citation>
    <scope>NUCLEOTIDE SEQUENCE [LARGE SCALE GENOMIC DNA]</scope>
    <source>
        <strain evidence="7 9">3.5X</strain>
    </source>
</reference>
<comment type="subunit">
    <text evidence="4">Part of the Bam complex.</text>
</comment>
<comment type="similarity">
    <text evidence="4">Belongs to the BamB family.</text>
</comment>
<dbReference type="InterPro" id="IPR017687">
    <property type="entry name" value="BamB"/>
</dbReference>
<dbReference type="GO" id="GO:0043165">
    <property type="term" value="P:Gram-negative-bacterium-type cell outer membrane assembly"/>
    <property type="evidence" value="ECO:0007669"/>
    <property type="project" value="UniProtKB-UniRule"/>
</dbReference>
<dbReference type="GO" id="GO:0009279">
    <property type="term" value="C:cell outer membrane"/>
    <property type="evidence" value="ECO:0007669"/>
    <property type="project" value="UniProtKB-SubCell"/>
</dbReference>
<dbReference type="OrthoDB" id="5173551at2"/>
<keyword evidence="2 4" id="KW-0472">Membrane</keyword>
<dbReference type="EMBL" id="JROI01000010">
    <property type="protein sequence ID" value="KGI78296.1"/>
    <property type="molecule type" value="Genomic_DNA"/>
</dbReference>
<evidence type="ECO:0000256" key="2">
    <source>
        <dbReference type="ARBA" id="ARBA00023136"/>
    </source>
</evidence>
<dbReference type="HAMAP" id="MF_00923">
    <property type="entry name" value="OM_assembly_BamB"/>
    <property type="match status" value="1"/>
</dbReference>
<evidence type="ECO:0000256" key="3">
    <source>
        <dbReference type="ARBA" id="ARBA00023237"/>
    </source>
</evidence>
<dbReference type="SMART" id="SM00564">
    <property type="entry name" value="PQQ"/>
    <property type="match status" value="7"/>
</dbReference>
<sequence>MKRIFLIAILSTLALAACHSSKKSNVEPPRELTDITPTVSVQRVWKESVGEGAQDSGVRMRPAYDDGTLFAASTDGVIEALDAKTGKTLWRNKTRTHGWFGWGDKKIRKDALYAGGPGAGEGLVVTGTLDGHVYAFDAKTGKQRWVAKVSSEVISAPVVLKDITVVRTNDGNVFGLDTETGKQIWLYDQDTVPPLSLRGNGPLLVARGVIFFGTDDGKLVAIRLDTGEKLWDLPLATGEGRTDIQRLDDADVGVLIDGSTLYASAYHGELTSIDGPTGRPGWHRKFSTYTSMDIGGNAIVGVDDASNVWAFDKGTGSDLWKQDALQWRWLSAPAVQQDKYVVVGDLKGYVHWLDLSNGKIAARERLSHKAIRSQPLVVGDMVYVEDVEGDIGAYRLGSSTP</sequence>
<dbReference type="Proteomes" id="UP000560000">
    <property type="component" value="Unassembled WGS sequence"/>
</dbReference>
<evidence type="ECO:0000313" key="7">
    <source>
        <dbReference type="EMBL" id="KGI78296.1"/>
    </source>
</evidence>
<evidence type="ECO:0000313" key="10">
    <source>
        <dbReference type="Proteomes" id="UP000560000"/>
    </source>
</evidence>
<dbReference type="PANTHER" id="PTHR34512">
    <property type="entry name" value="CELL SURFACE PROTEIN"/>
    <property type="match status" value="1"/>
</dbReference>
<proteinExistence type="inferred from homology"/>
<dbReference type="GO" id="GO:0051205">
    <property type="term" value="P:protein insertion into membrane"/>
    <property type="evidence" value="ECO:0007669"/>
    <property type="project" value="UniProtKB-UniRule"/>
</dbReference>
<dbReference type="HOGENOM" id="CLU_027480_0_1_6"/>
<keyword evidence="9" id="KW-1185">Reference proteome</keyword>
<reference evidence="8 10" key="2">
    <citation type="submission" date="2020-08" db="EMBL/GenBank/DDBJ databases">
        <title>Genomic Encyclopedia of Type Strains, Phase IV (KMG-IV): sequencing the most valuable type-strain genomes for metagenomic binning, comparative biology and taxonomic classification.</title>
        <authorList>
            <person name="Goeker M."/>
        </authorList>
    </citation>
    <scope>NUCLEOTIDE SEQUENCE [LARGE SCALE GENOMIC DNA]</scope>
    <source>
        <strain evidence="8 10">DSM 107085</strain>
    </source>
</reference>
<evidence type="ECO:0000256" key="4">
    <source>
        <dbReference type="HAMAP-Rule" id="MF_00923"/>
    </source>
</evidence>
<feature type="signal peptide" evidence="5">
    <location>
        <begin position="1"/>
        <end position="16"/>
    </location>
</feature>
<dbReference type="InterPro" id="IPR011047">
    <property type="entry name" value="Quinoprotein_ADH-like_sf"/>
</dbReference>
<comment type="subcellular location">
    <subcellularLocation>
        <location evidence="4">Cell outer membrane</location>
        <topology evidence="4">Lipid-anchor</topology>
    </subcellularLocation>
</comment>
<keyword evidence="1 4" id="KW-0732">Signal</keyword>
<dbReference type="PROSITE" id="PS51257">
    <property type="entry name" value="PROKAR_LIPOPROTEIN"/>
    <property type="match status" value="1"/>
</dbReference>
<dbReference type="InterPro" id="IPR018391">
    <property type="entry name" value="PQQ_b-propeller_rpt"/>
</dbReference>
<protein>
    <recommendedName>
        <fullName evidence="4">Outer membrane protein assembly factor BamB</fullName>
    </recommendedName>
</protein>
<evidence type="ECO:0000313" key="8">
    <source>
        <dbReference type="EMBL" id="MBB6183218.1"/>
    </source>
</evidence>
<dbReference type="InterPro" id="IPR002372">
    <property type="entry name" value="PQQ_rpt_dom"/>
</dbReference>
<comment type="function">
    <text evidence="4">Part of the outer membrane protein assembly complex, which is involved in assembly and insertion of beta-barrel proteins into the outer membrane.</text>
</comment>
<dbReference type="Proteomes" id="UP000029708">
    <property type="component" value="Unassembled WGS sequence"/>
</dbReference>
<keyword evidence="4" id="KW-0449">Lipoprotein</keyword>
<keyword evidence="4" id="KW-0564">Palmitate</keyword>
<evidence type="ECO:0000313" key="9">
    <source>
        <dbReference type="Proteomes" id="UP000029708"/>
    </source>
</evidence>
<dbReference type="AlphaFoldDB" id="A0A099CX90"/>
<feature type="domain" description="Pyrrolo-quinoline quinone repeat" evidence="6">
    <location>
        <begin position="75"/>
        <end position="322"/>
    </location>
</feature>
<dbReference type="PANTHER" id="PTHR34512:SF30">
    <property type="entry name" value="OUTER MEMBRANE PROTEIN ASSEMBLY FACTOR BAMB"/>
    <property type="match status" value="1"/>
</dbReference>
<evidence type="ECO:0000256" key="5">
    <source>
        <dbReference type="SAM" id="SignalP"/>
    </source>
</evidence>
<comment type="caution">
    <text evidence="7">The sequence shown here is derived from an EMBL/GenBank/DDBJ whole genome shotgun (WGS) entry which is preliminary data.</text>
</comment>
<dbReference type="RefSeq" id="WP_043100953.1">
    <property type="nucleotide sequence ID" value="NZ_JACHET010000001.1"/>
</dbReference>
<accession>A0A099CX90</accession>
<dbReference type="SUPFAM" id="SSF50998">
    <property type="entry name" value="Quinoprotein alcohol dehydrogenase-like"/>
    <property type="match status" value="1"/>
</dbReference>
<dbReference type="InterPro" id="IPR015943">
    <property type="entry name" value="WD40/YVTN_repeat-like_dom_sf"/>
</dbReference>
<keyword evidence="3 4" id="KW-0998">Cell outer membrane</keyword>
<dbReference type="EMBL" id="JACHET010000001">
    <property type="protein sequence ID" value="MBB6183218.1"/>
    <property type="molecule type" value="Genomic_DNA"/>
</dbReference>
<name>A0A099CX90_9GAMM</name>
<dbReference type="Gene3D" id="2.130.10.10">
    <property type="entry name" value="YVTN repeat-like/Quinoprotein amine dehydrogenase"/>
    <property type="match status" value="1"/>
</dbReference>
<evidence type="ECO:0000256" key="1">
    <source>
        <dbReference type="ARBA" id="ARBA00022729"/>
    </source>
</evidence>
<gene>
    <name evidence="4" type="primary">bamB</name>
    <name evidence="8" type="ORF">HNQ86_000563</name>
    <name evidence="7" type="ORF">LF63_0108245</name>
</gene>
<dbReference type="STRING" id="1543381.LF63_0108245"/>